<evidence type="ECO:0000313" key="3">
    <source>
        <dbReference type="Proteomes" id="UP000829196"/>
    </source>
</evidence>
<name>A0A8T3BCE0_DENNO</name>
<reference evidence="2" key="1">
    <citation type="journal article" date="2022" name="Front. Genet.">
        <title>Chromosome-Scale Assembly of the Dendrobium nobile Genome Provides Insights Into the Molecular Mechanism of the Biosynthesis of the Medicinal Active Ingredient of Dendrobium.</title>
        <authorList>
            <person name="Xu Q."/>
            <person name="Niu S.-C."/>
            <person name="Li K.-L."/>
            <person name="Zheng P.-J."/>
            <person name="Zhang X.-J."/>
            <person name="Jia Y."/>
            <person name="Liu Y."/>
            <person name="Niu Y.-X."/>
            <person name="Yu L.-H."/>
            <person name="Chen D.-F."/>
            <person name="Zhang G.-Q."/>
        </authorList>
    </citation>
    <scope>NUCLEOTIDE SEQUENCE</scope>
    <source>
        <tissue evidence="2">Leaf</tissue>
    </source>
</reference>
<comment type="caution">
    <text evidence="2">The sequence shown here is derived from an EMBL/GenBank/DDBJ whole genome shotgun (WGS) entry which is preliminary data.</text>
</comment>
<dbReference type="Proteomes" id="UP000829196">
    <property type="component" value="Unassembled WGS sequence"/>
</dbReference>
<keyword evidence="3" id="KW-1185">Reference proteome</keyword>
<accession>A0A8T3BCE0</accession>
<sequence length="72" mass="7738">MASLATSLIATAALISGLAVESLQRQPVAGSVSSRCRRKPFRHTASAWLTVATPSTTTDSEIPLKKFLYEFV</sequence>
<evidence type="ECO:0000256" key="1">
    <source>
        <dbReference type="SAM" id="SignalP"/>
    </source>
</evidence>
<dbReference type="AlphaFoldDB" id="A0A8T3BCE0"/>
<organism evidence="2 3">
    <name type="scientific">Dendrobium nobile</name>
    <name type="common">Orchid</name>
    <dbReference type="NCBI Taxonomy" id="94219"/>
    <lineage>
        <taxon>Eukaryota</taxon>
        <taxon>Viridiplantae</taxon>
        <taxon>Streptophyta</taxon>
        <taxon>Embryophyta</taxon>
        <taxon>Tracheophyta</taxon>
        <taxon>Spermatophyta</taxon>
        <taxon>Magnoliopsida</taxon>
        <taxon>Liliopsida</taxon>
        <taxon>Asparagales</taxon>
        <taxon>Orchidaceae</taxon>
        <taxon>Epidendroideae</taxon>
        <taxon>Malaxideae</taxon>
        <taxon>Dendrobiinae</taxon>
        <taxon>Dendrobium</taxon>
    </lineage>
</organism>
<dbReference type="EMBL" id="JAGYWB010000009">
    <property type="protein sequence ID" value="KAI0510656.1"/>
    <property type="molecule type" value="Genomic_DNA"/>
</dbReference>
<gene>
    <name evidence="2" type="ORF">KFK09_011264</name>
</gene>
<evidence type="ECO:0000313" key="2">
    <source>
        <dbReference type="EMBL" id="KAI0510656.1"/>
    </source>
</evidence>
<feature type="signal peptide" evidence="1">
    <location>
        <begin position="1"/>
        <end position="19"/>
    </location>
</feature>
<keyword evidence="1" id="KW-0732">Signal</keyword>
<feature type="chain" id="PRO_5035834311" evidence="1">
    <location>
        <begin position="20"/>
        <end position="72"/>
    </location>
</feature>
<protein>
    <submittedName>
        <fullName evidence="2">Uncharacterized protein</fullName>
    </submittedName>
</protein>
<proteinExistence type="predicted"/>